<keyword evidence="6 9" id="KW-0029">Amino-acid transport</keyword>
<dbReference type="EMBL" id="JPVN01000002">
    <property type="protein sequence ID" value="KGR80119.1"/>
    <property type="molecule type" value="Genomic_DNA"/>
</dbReference>
<keyword evidence="8 9" id="KW-0472">Membrane</keyword>
<feature type="transmembrane region" description="Helical" evidence="9">
    <location>
        <begin position="373"/>
        <end position="394"/>
    </location>
</feature>
<evidence type="ECO:0000256" key="3">
    <source>
        <dbReference type="ARBA" id="ARBA00022448"/>
    </source>
</evidence>
<dbReference type="AlphaFoldDB" id="A0A0A3I5V8"/>
<comment type="subcellular location">
    <subcellularLocation>
        <location evidence="1 9">Cell membrane</location>
        <topology evidence="1 9">Multi-pass membrane protein</topology>
    </subcellularLocation>
</comment>
<dbReference type="Pfam" id="PF05525">
    <property type="entry name" value="Branch_AA_trans"/>
    <property type="match status" value="1"/>
</dbReference>
<evidence type="ECO:0000313" key="11">
    <source>
        <dbReference type="Proteomes" id="UP000030416"/>
    </source>
</evidence>
<proteinExistence type="inferred from homology"/>
<name>A0A0A3I5V8_9BACL</name>
<comment type="caution">
    <text evidence="9">Lacks conserved residue(s) required for the propagation of feature annotation.</text>
</comment>
<feature type="transmembrane region" description="Helical" evidence="9">
    <location>
        <begin position="342"/>
        <end position="361"/>
    </location>
</feature>
<evidence type="ECO:0000256" key="9">
    <source>
        <dbReference type="RuleBase" id="RU362122"/>
    </source>
</evidence>
<evidence type="ECO:0000256" key="7">
    <source>
        <dbReference type="ARBA" id="ARBA00022989"/>
    </source>
</evidence>
<feature type="transmembrane region" description="Helical" evidence="9">
    <location>
        <begin position="152"/>
        <end position="176"/>
    </location>
</feature>
<dbReference type="GO" id="GO:0015820">
    <property type="term" value="P:L-leucine transport"/>
    <property type="evidence" value="ECO:0007669"/>
    <property type="project" value="TreeGrafter"/>
</dbReference>
<comment type="function">
    <text evidence="9">Component of the transport system for branched-chain amino acids.</text>
</comment>
<feature type="transmembrane region" description="Helical" evidence="9">
    <location>
        <begin position="315"/>
        <end position="336"/>
    </location>
</feature>
<dbReference type="PANTHER" id="PTHR30588">
    <property type="entry name" value="BRANCHED-CHAIN AMINO ACID TRANSPORT SYSTEM 2 CARRIER PROTEIN"/>
    <property type="match status" value="1"/>
</dbReference>
<dbReference type="NCBIfam" id="TIGR00796">
    <property type="entry name" value="livcs"/>
    <property type="match status" value="1"/>
</dbReference>
<evidence type="ECO:0000313" key="10">
    <source>
        <dbReference type="EMBL" id="KGR80119.1"/>
    </source>
</evidence>
<accession>A0A0A3I5V8</accession>
<keyword evidence="5 9" id="KW-0812">Transmembrane</keyword>
<dbReference type="GO" id="GO:0015818">
    <property type="term" value="P:isoleucine transport"/>
    <property type="evidence" value="ECO:0007669"/>
    <property type="project" value="TreeGrafter"/>
</dbReference>
<feature type="transmembrane region" description="Helical" evidence="9">
    <location>
        <begin position="196"/>
        <end position="217"/>
    </location>
</feature>
<evidence type="ECO:0000256" key="1">
    <source>
        <dbReference type="ARBA" id="ARBA00004651"/>
    </source>
</evidence>
<organism evidence="10 11">
    <name type="scientific">Ureibacillus manganicus DSM 26584</name>
    <dbReference type="NCBI Taxonomy" id="1384049"/>
    <lineage>
        <taxon>Bacteria</taxon>
        <taxon>Bacillati</taxon>
        <taxon>Bacillota</taxon>
        <taxon>Bacilli</taxon>
        <taxon>Bacillales</taxon>
        <taxon>Caryophanaceae</taxon>
        <taxon>Ureibacillus</taxon>
    </lineage>
</organism>
<dbReference type="PANTHER" id="PTHR30588:SF0">
    <property type="entry name" value="BRANCHED-CHAIN AMINO ACID PERMEASE BRNQ"/>
    <property type="match status" value="1"/>
</dbReference>
<dbReference type="Proteomes" id="UP000030416">
    <property type="component" value="Unassembled WGS sequence"/>
</dbReference>
<gene>
    <name evidence="10" type="ORF">CD29_01800</name>
</gene>
<evidence type="ECO:0000256" key="4">
    <source>
        <dbReference type="ARBA" id="ARBA00022475"/>
    </source>
</evidence>
<feature type="transmembrane region" description="Helical" evidence="9">
    <location>
        <begin position="75"/>
        <end position="97"/>
    </location>
</feature>
<dbReference type="OrthoDB" id="9783920at2"/>
<sequence length="445" mass="47574">MVKFLKENLAVGFMLFALFLGAGNIIFPPSLGQQAGSEYIPAMIGFLITGVGLPLMGIVAVALNGGDLQEVSKRVHPVFGIIFTSVVYLSIGPLFAIPRTGATTYSIGVAPFLSAEAQSGWMPLFFTTLIFFALVLFLALNPSKLIDRVGKVLTPLLLLVIVLLAVKSFITPIGPIGDAQGPYVTQAFSKGFTEGYLTLDVLASLVFGILIVQSLAANGIKNRIKQVKMTINAGIIAALGLAFVYISLAYIGVTSPSVTGYLSDGGSIIAESSRVLYGSAGNIILSAVIILACLTTAIGLVAANATFFNKLFPKLSYQLLVVVFTVFSFLISNFGLANLIKITLPVLMFIYPITIVLMLLVMFDKLFDRRPIVYALALIPTAFIGLYDGLSTAGIKIGWYSKLINSLPLAEQSLGWLLPAVIGLVIGWIIHLLTKSSYQLKMSTK</sequence>
<dbReference type="GO" id="GO:0015188">
    <property type="term" value="F:L-isoleucine transmembrane transporter activity"/>
    <property type="evidence" value="ECO:0007669"/>
    <property type="project" value="TreeGrafter"/>
</dbReference>
<keyword evidence="7 9" id="KW-1133">Transmembrane helix</keyword>
<evidence type="ECO:0000256" key="2">
    <source>
        <dbReference type="ARBA" id="ARBA00008540"/>
    </source>
</evidence>
<feature type="transmembrane region" description="Helical" evidence="9">
    <location>
        <begin position="283"/>
        <end position="303"/>
    </location>
</feature>
<dbReference type="RefSeq" id="WP_036182214.1">
    <property type="nucleotide sequence ID" value="NZ_AVDA01000002.1"/>
</dbReference>
<keyword evidence="3 9" id="KW-0813">Transport</keyword>
<evidence type="ECO:0000256" key="6">
    <source>
        <dbReference type="ARBA" id="ARBA00022970"/>
    </source>
</evidence>
<feature type="transmembrane region" description="Helical" evidence="9">
    <location>
        <begin position="229"/>
        <end position="253"/>
    </location>
</feature>
<feature type="transmembrane region" description="Helical" evidence="9">
    <location>
        <begin position="121"/>
        <end position="140"/>
    </location>
</feature>
<feature type="transmembrane region" description="Helical" evidence="9">
    <location>
        <begin position="42"/>
        <end position="63"/>
    </location>
</feature>
<evidence type="ECO:0000256" key="5">
    <source>
        <dbReference type="ARBA" id="ARBA00022692"/>
    </source>
</evidence>
<comment type="caution">
    <text evidence="10">The sequence shown here is derived from an EMBL/GenBank/DDBJ whole genome shotgun (WGS) entry which is preliminary data.</text>
</comment>
<comment type="similarity">
    <text evidence="2 9">Belongs to the branched chain amino acid transporter family.</text>
</comment>
<evidence type="ECO:0000256" key="8">
    <source>
        <dbReference type="ARBA" id="ARBA00023136"/>
    </source>
</evidence>
<feature type="transmembrane region" description="Helical" evidence="9">
    <location>
        <begin position="414"/>
        <end position="433"/>
    </location>
</feature>
<dbReference type="GO" id="GO:0005304">
    <property type="term" value="F:L-valine transmembrane transporter activity"/>
    <property type="evidence" value="ECO:0007669"/>
    <property type="project" value="TreeGrafter"/>
</dbReference>
<dbReference type="GO" id="GO:0005886">
    <property type="term" value="C:plasma membrane"/>
    <property type="evidence" value="ECO:0007669"/>
    <property type="project" value="UniProtKB-SubCell"/>
</dbReference>
<keyword evidence="4" id="KW-1003">Cell membrane</keyword>
<reference evidence="10 11" key="1">
    <citation type="submission" date="2014-02" db="EMBL/GenBank/DDBJ databases">
        <title>Draft genome sequence of Lysinibacillus manganicus DSM 26584T.</title>
        <authorList>
            <person name="Zhang F."/>
            <person name="Wang G."/>
            <person name="Zhang L."/>
        </authorList>
    </citation>
    <scope>NUCLEOTIDE SEQUENCE [LARGE SCALE GENOMIC DNA]</scope>
    <source>
        <strain evidence="10 11">DSM 26584</strain>
    </source>
</reference>
<dbReference type="GO" id="GO:0015190">
    <property type="term" value="F:L-leucine transmembrane transporter activity"/>
    <property type="evidence" value="ECO:0007669"/>
    <property type="project" value="TreeGrafter"/>
</dbReference>
<dbReference type="eggNOG" id="COG1114">
    <property type="taxonomic scope" value="Bacteria"/>
</dbReference>
<protein>
    <recommendedName>
        <fullName evidence="9">Branched-chain amino acid transport system carrier protein</fullName>
    </recommendedName>
</protein>
<dbReference type="Gene3D" id="1.20.1740.10">
    <property type="entry name" value="Amino acid/polyamine transporter I"/>
    <property type="match status" value="1"/>
</dbReference>
<dbReference type="InterPro" id="IPR004685">
    <property type="entry name" value="Brnchd-chn_aa_trnsp_Livcs"/>
</dbReference>
<keyword evidence="11" id="KW-1185">Reference proteome</keyword>